<name>A0ABP8SUG2_9ACTN</name>
<evidence type="ECO:0000259" key="2">
    <source>
        <dbReference type="Pfam" id="PF16169"/>
    </source>
</evidence>
<comment type="caution">
    <text evidence="3">The sequence shown here is derived from an EMBL/GenBank/DDBJ whole genome shotgun (WGS) entry which is preliminary data.</text>
</comment>
<organism evidence="3 4">
    <name type="scientific">Micromonospora coerulea</name>
    <dbReference type="NCBI Taxonomy" id="47856"/>
    <lineage>
        <taxon>Bacteria</taxon>
        <taxon>Bacillati</taxon>
        <taxon>Actinomycetota</taxon>
        <taxon>Actinomycetes</taxon>
        <taxon>Micromonosporales</taxon>
        <taxon>Micromonosporaceae</taxon>
        <taxon>Micromonospora</taxon>
    </lineage>
</organism>
<dbReference type="InterPro" id="IPR032369">
    <property type="entry name" value="DUF4872"/>
</dbReference>
<reference evidence="4" key="1">
    <citation type="journal article" date="2019" name="Int. J. Syst. Evol. Microbiol.">
        <title>The Global Catalogue of Microorganisms (GCM) 10K type strain sequencing project: providing services to taxonomists for standard genome sequencing and annotation.</title>
        <authorList>
            <consortium name="The Broad Institute Genomics Platform"/>
            <consortium name="The Broad Institute Genome Sequencing Center for Infectious Disease"/>
            <person name="Wu L."/>
            <person name="Ma J."/>
        </authorList>
    </citation>
    <scope>NUCLEOTIDE SEQUENCE [LARGE SCALE GENOMIC DNA]</scope>
    <source>
        <strain evidence="4">JCM 3175</strain>
    </source>
</reference>
<feature type="domain" description="DUF4872" evidence="2">
    <location>
        <begin position="220"/>
        <end position="370"/>
    </location>
</feature>
<evidence type="ECO:0008006" key="5">
    <source>
        <dbReference type="Google" id="ProtNLM"/>
    </source>
</evidence>
<sequence length="443" mass="48037">MTEQRKLKQRIRARMAATGESYTTARRRVLASGETSADRPLPPGIVPGYRTFGARHHRESGLLAHVLEAQGVRAPHTGAPYTEAMLAGLGGGVGFMYAVFEYRDLPPLLTIVAQHHPQPWVPAALDRLGLTYADEHSATAGPALNRLRAALGAGRPVFATVDRSRLPWHGLDPGPGTDPYPVVVAGADGDILLLDDEGPQPRPLPIPEFAAAWSAHRKGRHQGITLGDPHQQVDLPDAIRDAVATTVAHLTGPVLGNSFDANFGFRGMAKLAEQLRDVRTRNGWVRRFGAPVPFFHGVRRLYECLELEYTAPGATRPVYADFLDEAGRVVGGSRFAEAAELFRRSGEQWSRLAALALDTVQGLGAYTEVAEERMALVFSRGRDAEPEIRRLTRRLNQLAEEHAAADPLGEAGRRELLAAMAHLVESCLELERGAVTALGGDLS</sequence>
<dbReference type="Proteomes" id="UP001500307">
    <property type="component" value="Unassembled WGS sequence"/>
</dbReference>
<evidence type="ECO:0000259" key="1">
    <source>
        <dbReference type="Pfam" id="PF14399"/>
    </source>
</evidence>
<dbReference type="InterPro" id="IPR026935">
    <property type="entry name" value="BtrH_N"/>
</dbReference>
<dbReference type="Pfam" id="PF16169">
    <property type="entry name" value="DUF4872"/>
    <property type="match status" value="1"/>
</dbReference>
<keyword evidence="4" id="KW-1185">Reference proteome</keyword>
<evidence type="ECO:0000313" key="4">
    <source>
        <dbReference type="Proteomes" id="UP001500307"/>
    </source>
</evidence>
<protein>
    <recommendedName>
        <fullName evidence="5">Butirosin biosynthesis protein H-like</fullName>
    </recommendedName>
</protein>
<dbReference type="EMBL" id="BAABGU010000025">
    <property type="protein sequence ID" value="GAA4574976.1"/>
    <property type="molecule type" value="Genomic_DNA"/>
</dbReference>
<dbReference type="RefSeq" id="WP_346122238.1">
    <property type="nucleotide sequence ID" value="NZ_BAABGU010000025.1"/>
</dbReference>
<gene>
    <name evidence="3" type="ORF">GCM10023176_43280</name>
</gene>
<proteinExistence type="predicted"/>
<dbReference type="Pfam" id="PF14399">
    <property type="entry name" value="BtrH_N"/>
    <property type="match status" value="1"/>
</dbReference>
<accession>A0ABP8SUG2</accession>
<evidence type="ECO:0000313" key="3">
    <source>
        <dbReference type="EMBL" id="GAA4574976.1"/>
    </source>
</evidence>
<feature type="domain" description="Butirosin biosynthesis protein H N-terminal" evidence="1">
    <location>
        <begin position="57"/>
        <end position="196"/>
    </location>
</feature>